<dbReference type="Pfam" id="PF00873">
    <property type="entry name" value="ACR_tran"/>
    <property type="match status" value="3"/>
</dbReference>
<feature type="transmembrane region" description="Helical" evidence="2">
    <location>
        <begin position="1005"/>
        <end position="1029"/>
    </location>
</feature>
<dbReference type="RefSeq" id="WP_146569016.1">
    <property type="nucleotide sequence ID" value="NZ_SIHJ01000008.1"/>
</dbReference>
<keyword evidence="2" id="KW-0472">Membrane</keyword>
<sequence length="1173" mass="126547">MNIVESLVRNPVKVSVGVLLLVLFGVVAMTQLPMQLTPEVETPTLTITTRWPGASPAEVEQEIVIEQEDQLKGVEGVQKMSSESKDSSGEITLEFAVGEDMDSALAKVTSALSQVPEYPEDVDLPVVSSANSSSRPIAWFILSALPATDEQILAFAEAHPALKSQLDRIAATENIGLRMHRLRELAAQHPEAAVLLPPPDLKVDHLRRFAEDELADRFKNVDGVAQSNVIGGLEEELQVIVDMERLAARQVTLTALRDVLRLENKNTSAGDIWDGKNRYVVRLDGRFDSPQRVLELPLAVREGAPVYVRDVADVRFGFKKPDGLVRRYGEENIAVNVVRETGANVIDVMAGLYETNDFLNREILNPKGLTLTQVYDETDYIESSVNLVQQNIFLGGALTMVVLMAFLHLGARTLVVAPMILASAIASVYLSPWWFALSLALIIASGLWFARGALVVGLAIPVSIIGTFLILRGLGRSLNVISLAGMAFAVGMLVDNAVVVLENIYRRYTSLGEAPLLASVRGTQEVWGAVVSSTLTTIAVFLPVVFVQEEAGQLFRDIALAISAAVGLSLIVSVTMIPTAASRLFHKRQAAPAGPPRPERHQPLISRALGRIGGALVGVVLATNRWAQGSTLRRLTTVVLLIGLAGGISWSLWPRVEYLPTGNRNLVIGFVVPPPGYNINQLLELGRTVEAELKPYWDVEPGVAPGDLDEPAIYDYFFVVRGRSVFMGVRAMNPLRSGELVGILGPALRAAPGAFGSVKQTSLFESGLTAGRTVDIEITGPDVEKLVGIGAQIMSPKAAGGYGVMQMYEGTQVFPKPSLDLSSPELHVTAKPLSARAVEMPAQDLGFAVNVLVDGAYVSDYYQGGKKIDLTVMSEGRFADRTQRLDSAPIATPDGQLVPLSAVANVRYGSGPEQINHREKIRSVTLQVTPPESVALEDVIKRIESEIVAPIRASGQLEGGYRIALAGTADKLSETWRALRFNVMLALLITYLLMAALFESWLYPLIIILSVPLGAAGGVLGLWILNWFVLQPLDVLTMLGFVVLIGTVVNNPILIVHQSLIHLREDGMTPRDAILQSVRTRIRPIFMTTTTTVLGLLPLVLFPGAGSELYRGIGSVVLGGLVVSTLFTLLLVPTLFSLLLRVAPVAAADELSPSHALPEGLSSQPEPARTVAV</sequence>
<accession>A0A5C5UVD9</accession>
<feature type="transmembrane region" description="Helical" evidence="2">
    <location>
        <begin position="483"/>
        <end position="506"/>
    </location>
</feature>
<feature type="transmembrane region" description="Helical" evidence="2">
    <location>
        <begin position="12"/>
        <end position="32"/>
    </location>
</feature>
<dbReference type="Gene3D" id="3.30.2090.10">
    <property type="entry name" value="Multidrug efflux transporter AcrB TolC docking domain, DN and DC subdomains"/>
    <property type="match status" value="2"/>
</dbReference>
<feature type="transmembrane region" description="Helical" evidence="2">
    <location>
        <begin position="392"/>
        <end position="409"/>
    </location>
</feature>
<feature type="transmembrane region" description="Helical" evidence="2">
    <location>
        <begin position="1112"/>
        <end position="1132"/>
    </location>
</feature>
<dbReference type="SUPFAM" id="SSF82714">
    <property type="entry name" value="Multidrug efflux transporter AcrB TolC docking domain, DN and DC subdomains"/>
    <property type="match status" value="2"/>
</dbReference>
<dbReference type="EMBL" id="SIHJ01000008">
    <property type="protein sequence ID" value="TWT29402.1"/>
    <property type="molecule type" value="Genomic_DNA"/>
</dbReference>
<feature type="transmembrane region" description="Helical" evidence="2">
    <location>
        <begin position="526"/>
        <end position="546"/>
    </location>
</feature>
<dbReference type="Proteomes" id="UP000316714">
    <property type="component" value="Unassembled WGS sequence"/>
</dbReference>
<keyword evidence="4" id="KW-1185">Reference proteome</keyword>
<dbReference type="InterPro" id="IPR001036">
    <property type="entry name" value="Acrflvin-R"/>
</dbReference>
<dbReference type="GO" id="GO:0042910">
    <property type="term" value="F:xenobiotic transmembrane transporter activity"/>
    <property type="evidence" value="ECO:0007669"/>
    <property type="project" value="TreeGrafter"/>
</dbReference>
<feature type="transmembrane region" description="Helical" evidence="2">
    <location>
        <begin position="421"/>
        <end position="443"/>
    </location>
</feature>
<evidence type="ECO:0000313" key="4">
    <source>
        <dbReference type="Proteomes" id="UP000316714"/>
    </source>
</evidence>
<dbReference type="OrthoDB" id="9757904at2"/>
<dbReference type="PANTHER" id="PTHR32063">
    <property type="match status" value="1"/>
</dbReference>
<reference evidence="3 4" key="1">
    <citation type="submission" date="2019-02" db="EMBL/GenBank/DDBJ databases">
        <title>Deep-cultivation of Planctomycetes and their phenomic and genomic characterization uncovers novel biology.</title>
        <authorList>
            <person name="Wiegand S."/>
            <person name="Jogler M."/>
            <person name="Boedeker C."/>
            <person name="Pinto D."/>
            <person name="Vollmers J."/>
            <person name="Rivas-Marin E."/>
            <person name="Kohn T."/>
            <person name="Peeters S.H."/>
            <person name="Heuer A."/>
            <person name="Rast P."/>
            <person name="Oberbeckmann S."/>
            <person name="Bunk B."/>
            <person name="Jeske O."/>
            <person name="Meyerdierks A."/>
            <person name="Storesund J.E."/>
            <person name="Kallscheuer N."/>
            <person name="Luecker S."/>
            <person name="Lage O.M."/>
            <person name="Pohl T."/>
            <person name="Merkel B.J."/>
            <person name="Hornburger P."/>
            <person name="Mueller R.-W."/>
            <person name="Bruemmer F."/>
            <person name="Labrenz M."/>
            <person name="Spormann A.M."/>
            <person name="Op Den Camp H."/>
            <person name="Overmann J."/>
            <person name="Amann R."/>
            <person name="Jetten M.S.M."/>
            <person name="Mascher T."/>
            <person name="Medema M.H."/>
            <person name="Devos D.P."/>
            <person name="Kaster A.-K."/>
            <person name="Ovreas L."/>
            <person name="Rohde M."/>
            <person name="Galperin M.Y."/>
            <person name="Jogler C."/>
        </authorList>
    </citation>
    <scope>NUCLEOTIDE SEQUENCE [LARGE SCALE GENOMIC DNA]</scope>
    <source>
        <strain evidence="3 4">KOR34</strain>
    </source>
</reference>
<dbReference type="SUPFAM" id="SSF82866">
    <property type="entry name" value="Multidrug efflux transporter AcrB transmembrane domain"/>
    <property type="match status" value="2"/>
</dbReference>
<feature type="transmembrane region" description="Helical" evidence="2">
    <location>
        <begin position="449"/>
        <end position="471"/>
    </location>
</feature>
<dbReference type="SUPFAM" id="SSF82693">
    <property type="entry name" value="Multidrug efflux transporter AcrB pore domain, PN1, PN2, PC1 and PC2 subdomains"/>
    <property type="match status" value="2"/>
</dbReference>
<dbReference type="Gene3D" id="3.30.70.1430">
    <property type="entry name" value="Multidrug efflux transporter AcrB pore domain"/>
    <property type="match status" value="2"/>
</dbReference>
<feature type="region of interest" description="Disordered" evidence="1">
    <location>
        <begin position="1154"/>
        <end position="1173"/>
    </location>
</feature>
<dbReference type="Gene3D" id="3.30.70.1440">
    <property type="entry name" value="Multidrug efflux transporter AcrB pore domain"/>
    <property type="match status" value="1"/>
</dbReference>
<dbReference type="InterPro" id="IPR027463">
    <property type="entry name" value="AcrB_DN_DC_subdom"/>
</dbReference>
<dbReference type="PANTHER" id="PTHR32063:SF0">
    <property type="entry name" value="SWARMING MOTILITY PROTEIN SWRC"/>
    <property type="match status" value="1"/>
</dbReference>
<proteinExistence type="predicted"/>
<organism evidence="3 4">
    <name type="scientific">Posidoniimonas corsicana</name>
    <dbReference type="NCBI Taxonomy" id="1938618"/>
    <lineage>
        <taxon>Bacteria</taxon>
        <taxon>Pseudomonadati</taxon>
        <taxon>Planctomycetota</taxon>
        <taxon>Planctomycetia</taxon>
        <taxon>Pirellulales</taxon>
        <taxon>Lacipirellulaceae</taxon>
        <taxon>Posidoniimonas</taxon>
    </lineage>
</organism>
<evidence type="ECO:0000256" key="2">
    <source>
        <dbReference type="SAM" id="Phobius"/>
    </source>
</evidence>
<keyword evidence="2" id="KW-0812">Transmembrane</keyword>
<feature type="transmembrane region" description="Helical" evidence="2">
    <location>
        <begin position="1085"/>
        <end position="1106"/>
    </location>
</feature>
<dbReference type="Gene3D" id="3.30.70.1320">
    <property type="entry name" value="Multidrug efflux transporter AcrB pore domain like"/>
    <property type="match status" value="1"/>
</dbReference>
<name>A0A5C5UVD9_9BACT</name>
<evidence type="ECO:0000256" key="1">
    <source>
        <dbReference type="SAM" id="MobiDB-lite"/>
    </source>
</evidence>
<gene>
    <name evidence="3" type="primary">mdtB</name>
    <name evidence="3" type="ORF">KOR34_52140</name>
</gene>
<dbReference type="GO" id="GO:0005886">
    <property type="term" value="C:plasma membrane"/>
    <property type="evidence" value="ECO:0007669"/>
    <property type="project" value="TreeGrafter"/>
</dbReference>
<keyword evidence="2" id="KW-1133">Transmembrane helix</keyword>
<feature type="transmembrane region" description="Helical" evidence="2">
    <location>
        <begin position="558"/>
        <end position="577"/>
    </location>
</feature>
<feature type="transmembrane region" description="Helical" evidence="2">
    <location>
        <begin position="979"/>
        <end position="998"/>
    </location>
</feature>
<evidence type="ECO:0000313" key="3">
    <source>
        <dbReference type="EMBL" id="TWT29402.1"/>
    </source>
</evidence>
<dbReference type="AlphaFoldDB" id="A0A5C5UVD9"/>
<dbReference type="PRINTS" id="PR00702">
    <property type="entry name" value="ACRIFLAVINRP"/>
</dbReference>
<comment type="caution">
    <text evidence="3">The sequence shown here is derived from an EMBL/GenBank/DDBJ whole genome shotgun (WGS) entry which is preliminary data.</text>
</comment>
<dbReference type="Gene3D" id="1.20.1640.10">
    <property type="entry name" value="Multidrug efflux transporter AcrB transmembrane domain"/>
    <property type="match status" value="3"/>
</dbReference>
<protein>
    <submittedName>
        <fullName evidence="3">Multidrug resistance protein MdtB</fullName>
    </submittedName>
</protein>
<feature type="transmembrane region" description="Helical" evidence="2">
    <location>
        <begin position="1035"/>
        <end position="1056"/>
    </location>
</feature>